<protein>
    <submittedName>
        <fullName evidence="1">Uncharacterized protein</fullName>
    </submittedName>
</protein>
<dbReference type="AlphaFoldDB" id="A0A1S1LIW7"/>
<evidence type="ECO:0000313" key="2">
    <source>
        <dbReference type="Proteomes" id="UP000179616"/>
    </source>
</evidence>
<organism evidence="1 2">
    <name type="scientific">Mycobacteroides franklinii</name>
    <dbReference type="NCBI Taxonomy" id="948102"/>
    <lineage>
        <taxon>Bacteria</taxon>
        <taxon>Bacillati</taxon>
        <taxon>Actinomycetota</taxon>
        <taxon>Actinomycetes</taxon>
        <taxon>Mycobacteriales</taxon>
        <taxon>Mycobacteriaceae</taxon>
        <taxon>Mycobacteroides</taxon>
    </lineage>
</organism>
<sequence length="147" mass="16483">MLMGAIAVFAIFAVWMGWHWLGTRTIYCPAALPPPKAFTDRTPLSSCGSYTFGFKDHAVPAAQRDCMNVARTSGRGAELKLVESTIEGDPVTTYYRVFSRRQKVEVFIDYSGDQFSNFGWSHFFCWAAPTDYPPNPSCPDPTLQPDR</sequence>
<name>A0A1S1LIW7_9MYCO</name>
<comment type="caution">
    <text evidence="1">The sequence shown here is derived from an EMBL/GenBank/DDBJ whole genome shotgun (WGS) entry which is preliminary data.</text>
</comment>
<accession>A0A1S1LIW7</accession>
<dbReference type="Proteomes" id="UP000179616">
    <property type="component" value="Unassembled WGS sequence"/>
</dbReference>
<reference evidence="1 2" key="1">
    <citation type="submission" date="2016-10" db="EMBL/GenBank/DDBJ databases">
        <title>Evaluation of Human, Veterinary and Environmental Mycobacterium chelonae Isolates by Core Genome Phylogenomic Analysis, Targeted Gene Comparison, and Anti-microbial Susceptibility Patterns: A Tale of Mistaken Identities.</title>
        <authorList>
            <person name="Fogelson S.B."/>
            <person name="Camus A.C."/>
            <person name="Lorenz W."/>
            <person name="Vasireddy R."/>
            <person name="Vasireddy S."/>
            <person name="Smith T."/>
            <person name="Brown-Elliott B.A."/>
            <person name="Wallace R.J.Jr."/>
            <person name="Hasan N.A."/>
            <person name="Reischl U."/>
            <person name="Sanchez S."/>
        </authorList>
    </citation>
    <scope>NUCLEOTIDE SEQUENCE [LARGE SCALE GENOMIC DNA]</scope>
    <source>
        <strain evidence="1 2">1559</strain>
    </source>
</reference>
<proteinExistence type="predicted"/>
<gene>
    <name evidence="1" type="ORF">BKG76_05900</name>
</gene>
<evidence type="ECO:0000313" key="1">
    <source>
        <dbReference type="EMBL" id="OHU31205.1"/>
    </source>
</evidence>
<dbReference type="EMBL" id="MLIK01000004">
    <property type="protein sequence ID" value="OHU31205.1"/>
    <property type="molecule type" value="Genomic_DNA"/>
</dbReference>
<dbReference type="STRING" id="948102.BKG76_05900"/>